<feature type="transmembrane region" description="Helical" evidence="6">
    <location>
        <begin position="72"/>
        <end position="94"/>
    </location>
</feature>
<dbReference type="EMBL" id="BSFL01000002">
    <property type="protein sequence ID" value="GLK79812.1"/>
    <property type="molecule type" value="Genomic_DNA"/>
</dbReference>
<evidence type="ECO:0000256" key="4">
    <source>
        <dbReference type="ARBA" id="ARBA00022989"/>
    </source>
</evidence>
<feature type="transmembrane region" description="Helical" evidence="6">
    <location>
        <begin position="191"/>
        <end position="210"/>
    </location>
</feature>
<dbReference type="InterPro" id="IPR001123">
    <property type="entry name" value="LeuE-type"/>
</dbReference>
<dbReference type="GO" id="GO:0005886">
    <property type="term" value="C:plasma membrane"/>
    <property type="evidence" value="ECO:0007669"/>
    <property type="project" value="UniProtKB-SubCell"/>
</dbReference>
<dbReference type="Proteomes" id="UP001143309">
    <property type="component" value="Unassembled WGS sequence"/>
</dbReference>
<accession>A0A9W6N6Y5</accession>
<dbReference type="GO" id="GO:0015171">
    <property type="term" value="F:amino acid transmembrane transporter activity"/>
    <property type="evidence" value="ECO:0007669"/>
    <property type="project" value="TreeGrafter"/>
</dbReference>
<comment type="caution">
    <text evidence="7">The sequence shown here is derived from an EMBL/GenBank/DDBJ whole genome shotgun (WGS) entry which is preliminary data.</text>
</comment>
<keyword evidence="4 6" id="KW-1133">Transmembrane helix</keyword>
<evidence type="ECO:0000256" key="5">
    <source>
        <dbReference type="ARBA" id="ARBA00023136"/>
    </source>
</evidence>
<keyword evidence="2" id="KW-1003">Cell membrane</keyword>
<keyword evidence="3 6" id="KW-0812">Transmembrane</keyword>
<keyword evidence="8" id="KW-1185">Reference proteome</keyword>
<dbReference type="AlphaFoldDB" id="A0A9W6N6Y5"/>
<gene>
    <name evidence="7" type="ORF">GCM10008174_15530</name>
</gene>
<evidence type="ECO:0000313" key="7">
    <source>
        <dbReference type="EMBL" id="GLK79812.1"/>
    </source>
</evidence>
<dbReference type="PANTHER" id="PTHR30086:SF20">
    <property type="entry name" value="ARGININE EXPORTER PROTEIN ARGO-RELATED"/>
    <property type="match status" value="1"/>
</dbReference>
<dbReference type="PANTHER" id="PTHR30086">
    <property type="entry name" value="ARGININE EXPORTER PROTEIN ARGO"/>
    <property type="match status" value="1"/>
</dbReference>
<evidence type="ECO:0000256" key="1">
    <source>
        <dbReference type="ARBA" id="ARBA00004651"/>
    </source>
</evidence>
<evidence type="ECO:0000256" key="2">
    <source>
        <dbReference type="ARBA" id="ARBA00022475"/>
    </source>
</evidence>
<feature type="transmembrane region" description="Helical" evidence="6">
    <location>
        <begin position="149"/>
        <end position="170"/>
    </location>
</feature>
<feature type="transmembrane region" description="Helical" evidence="6">
    <location>
        <begin position="6"/>
        <end position="29"/>
    </location>
</feature>
<evidence type="ECO:0000313" key="8">
    <source>
        <dbReference type="Proteomes" id="UP001143309"/>
    </source>
</evidence>
<protein>
    <submittedName>
        <fullName evidence="7">Lysine transporter LysE</fullName>
    </submittedName>
</protein>
<organism evidence="7 8">
    <name type="scientific">Methylopila turkensis</name>
    <dbReference type="NCBI Taxonomy" id="1437816"/>
    <lineage>
        <taxon>Bacteria</taxon>
        <taxon>Pseudomonadati</taxon>
        <taxon>Pseudomonadota</taxon>
        <taxon>Alphaproteobacteria</taxon>
        <taxon>Hyphomicrobiales</taxon>
        <taxon>Methylopilaceae</taxon>
        <taxon>Methylopila</taxon>
    </lineage>
</organism>
<feature type="transmembrane region" description="Helical" evidence="6">
    <location>
        <begin position="41"/>
        <end position="66"/>
    </location>
</feature>
<comment type="subcellular location">
    <subcellularLocation>
        <location evidence="1">Cell membrane</location>
        <topology evidence="1">Multi-pass membrane protein</topology>
    </subcellularLocation>
</comment>
<reference evidence="7" key="1">
    <citation type="journal article" date="2014" name="Int. J. Syst. Evol. Microbiol.">
        <title>Complete genome sequence of Corynebacterium casei LMG S-19264T (=DSM 44701T), isolated from a smear-ripened cheese.</title>
        <authorList>
            <consortium name="US DOE Joint Genome Institute (JGI-PGF)"/>
            <person name="Walter F."/>
            <person name="Albersmeier A."/>
            <person name="Kalinowski J."/>
            <person name="Ruckert C."/>
        </authorList>
    </citation>
    <scope>NUCLEOTIDE SEQUENCE</scope>
    <source>
        <strain evidence="7">VKM B-2748</strain>
    </source>
</reference>
<keyword evidence="5 6" id="KW-0472">Membrane</keyword>
<dbReference type="Pfam" id="PF01810">
    <property type="entry name" value="LysE"/>
    <property type="match status" value="1"/>
</dbReference>
<reference evidence="7" key="2">
    <citation type="submission" date="2023-01" db="EMBL/GenBank/DDBJ databases">
        <authorList>
            <person name="Sun Q."/>
            <person name="Evtushenko L."/>
        </authorList>
    </citation>
    <scope>NUCLEOTIDE SEQUENCE</scope>
    <source>
        <strain evidence="7">VKM B-2748</strain>
    </source>
</reference>
<feature type="transmembrane region" description="Helical" evidence="6">
    <location>
        <begin position="115"/>
        <end position="143"/>
    </location>
</feature>
<evidence type="ECO:0000256" key="6">
    <source>
        <dbReference type="SAM" id="Phobius"/>
    </source>
</evidence>
<sequence>MIDEVSLIATGILIGIGVNAPVGPVNVMCIHRAVRNGAASAMAAGAGAFVADVLFAGMAAFGVTAISTFVEGHLAVIKVLGGAILLAFGVKLLYAPRSSAAAPANDTRLSLFKAAFTSFALTVTNPAVLLGFFAIFGGLAGIGQKPGDFGTAALLTLGVAIGSAAWWLALSTGASRLRERIAERWLSRINAISGGGLALFGLIVLLGVALGY</sequence>
<name>A0A9W6N6Y5_9HYPH</name>
<evidence type="ECO:0000256" key="3">
    <source>
        <dbReference type="ARBA" id="ARBA00022692"/>
    </source>
</evidence>
<proteinExistence type="predicted"/>
<dbReference type="RefSeq" id="WP_271200304.1">
    <property type="nucleotide sequence ID" value="NZ_BSFL01000002.1"/>
</dbReference>